<dbReference type="EMBL" id="CACRXK020010084">
    <property type="protein sequence ID" value="CAB4018607.1"/>
    <property type="molecule type" value="Genomic_DNA"/>
</dbReference>
<comment type="caution">
    <text evidence="1">The sequence shown here is derived from an EMBL/GenBank/DDBJ whole genome shotgun (WGS) entry which is preliminary data.</text>
</comment>
<evidence type="ECO:0000313" key="1">
    <source>
        <dbReference type="EMBL" id="CAB4018607.1"/>
    </source>
</evidence>
<dbReference type="Proteomes" id="UP001152795">
    <property type="component" value="Unassembled WGS sequence"/>
</dbReference>
<evidence type="ECO:0000313" key="2">
    <source>
        <dbReference type="Proteomes" id="UP001152795"/>
    </source>
</evidence>
<sequence length="828" mass="94838">MSESDIIGSLKAIGEYNEDKDEDISCLRQKLIRIERTRHFKTWHDLSTVSNHSHLVFMVTLLYDPAVYYTNEEFKIKTKQEVDVQAKVEVPQVHIIARSSSADSEQLAYIETRTECLCKLTDPISTENGNEVTDVMRFFHGDSPARQYESGQQKGGHFYCPVCGANAHRVYELEYCLRSKYISLAERQQVVLQGPIGQKKSLERNNKPFAKLSKQELIRELSARGIYEGNRKDELEKLLTDELHGIQRVPALLFHTPNKGLETINCQNYEILPFEPLHDIGKHIENVFEELPHHLERDQAKPILDVLDVALNGKDTKRTFDYRCSLVQVSLHTRGKIPSKAQHLLDTLVEIQQIAYASEKARTPRQVLRFHNLTWLHGILCTEVIGFQLKKLTCRKLYGNYFHNITSHAAMQNRIINGRSSNVEEQERVFNTIKNITKGTSSNHPNQLIGNILVRMQAEGKLKDYQNVVCNQQKQVTKLANALPSFGNSTFSRAFLVKHSKSWQAHLENISDYLLHGEGIWWKKTENESIEFYDAVENPDYQPEGPVLHHFRSTTFEGEQKYLAASWKICLDKKVELPLVVLRVPDQNGNMIIASNPTQEDAQVSRVIHPEPISEDDTPSFHDTPDENNLPFTLAVCNDILLDDQELNYEGFPQTDENNCRDATPTDSREVIMEPAVNEVSTMGPSTSEVNLSPNQNSLESVELSVDKEMQKEMAYKCSSSKISRAVETVLGLTQDVIQFDKARVRHKQHPKNATYSKDHDKMLAIIHTRISKQRRLIKEEINSWEKEFYSTNGELPTKQDMTDNLAMKQALKRLQCADRLLEKFVNG</sequence>
<gene>
    <name evidence="1" type="ORF">PACLA_8A056720</name>
</gene>
<proteinExistence type="predicted"/>
<protein>
    <submittedName>
        <fullName evidence="1">Uncharacterized protein</fullName>
    </submittedName>
</protein>
<reference evidence="1" key="1">
    <citation type="submission" date="2020-04" db="EMBL/GenBank/DDBJ databases">
        <authorList>
            <person name="Alioto T."/>
            <person name="Alioto T."/>
            <person name="Gomez Garrido J."/>
        </authorList>
    </citation>
    <scope>NUCLEOTIDE SEQUENCE</scope>
    <source>
        <strain evidence="1">A484AB</strain>
    </source>
</reference>
<accession>A0A6S7ILL4</accession>
<organism evidence="1 2">
    <name type="scientific">Paramuricea clavata</name>
    <name type="common">Red gorgonian</name>
    <name type="synonym">Violescent sea-whip</name>
    <dbReference type="NCBI Taxonomy" id="317549"/>
    <lineage>
        <taxon>Eukaryota</taxon>
        <taxon>Metazoa</taxon>
        <taxon>Cnidaria</taxon>
        <taxon>Anthozoa</taxon>
        <taxon>Octocorallia</taxon>
        <taxon>Malacalcyonacea</taxon>
        <taxon>Plexauridae</taxon>
        <taxon>Paramuricea</taxon>
    </lineage>
</organism>
<dbReference type="AlphaFoldDB" id="A0A6S7ILL4"/>
<name>A0A6S7ILL4_PARCT</name>
<keyword evidence="2" id="KW-1185">Reference proteome</keyword>
<dbReference type="OrthoDB" id="5986221at2759"/>